<evidence type="ECO:0000313" key="2">
    <source>
        <dbReference type="Proteomes" id="UP000053237"/>
    </source>
</evidence>
<proteinExistence type="predicted"/>
<dbReference type="AlphaFoldDB" id="A0A024GNL5"/>
<reference evidence="1 2" key="1">
    <citation type="submission" date="2012-05" db="EMBL/GenBank/DDBJ databases">
        <title>Recombination and specialization in a pathogen metapopulation.</title>
        <authorList>
            <person name="Gardiner A."/>
            <person name="Kemen E."/>
            <person name="Schultz-Larsen T."/>
            <person name="MacLean D."/>
            <person name="Van Oosterhout C."/>
            <person name="Jones J.D.G."/>
        </authorList>
    </citation>
    <scope>NUCLEOTIDE SEQUENCE [LARGE SCALE GENOMIC DNA]</scope>
    <source>
        <strain evidence="1 2">Ac Nc2</strain>
    </source>
</reference>
<comment type="caution">
    <text evidence="1">The sequence shown here is derived from an EMBL/GenBank/DDBJ whole genome shotgun (WGS) entry which is preliminary data.</text>
</comment>
<gene>
    <name evidence="1" type="ORF">BN9_095940</name>
</gene>
<evidence type="ECO:0000313" key="1">
    <source>
        <dbReference type="EMBL" id="CCI48464.1"/>
    </source>
</evidence>
<dbReference type="InParanoid" id="A0A024GNL5"/>
<protein>
    <submittedName>
        <fullName evidence="1">Uncharacterized protein</fullName>
    </submittedName>
</protein>
<keyword evidence="2" id="KW-1185">Reference proteome</keyword>
<sequence>MFRRIFRRRQLYTASGDPSSKSVEDNDQEVSQWKLTVDKDEKYRRFICDGIGDLRVAKVLTRRNSQNRIFTVREEERNAAIAWERLRQLCSFYEDIVREEGEKACRDQGLRTLLHSAVDRGVILRDIDILEKYPDGFTPEMFSNLGHTLNRESFLYDVIARDNELTQFNVKCQNGDTTKRMRANSV</sequence>
<organism evidence="1 2">
    <name type="scientific">Albugo candida</name>
    <dbReference type="NCBI Taxonomy" id="65357"/>
    <lineage>
        <taxon>Eukaryota</taxon>
        <taxon>Sar</taxon>
        <taxon>Stramenopiles</taxon>
        <taxon>Oomycota</taxon>
        <taxon>Peronosporomycetes</taxon>
        <taxon>Albuginales</taxon>
        <taxon>Albuginaceae</taxon>
        <taxon>Albugo</taxon>
    </lineage>
</organism>
<name>A0A024GNL5_9STRA</name>
<accession>A0A024GNL5</accession>
<dbReference type="EMBL" id="CAIX01000227">
    <property type="protein sequence ID" value="CCI48464.1"/>
    <property type="molecule type" value="Genomic_DNA"/>
</dbReference>
<dbReference type="Proteomes" id="UP000053237">
    <property type="component" value="Unassembled WGS sequence"/>
</dbReference>
<dbReference type="OrthoDB" id="113434at2759"/>